<protein>
    <submittedName>
        <fullName evidence="2">Uncharacterized protein</fullName>
    </submittedName>
</protein>
<evidence type="ECO:0000313" key="3">
    <source>
        <dbReference type="Proteomes" id="UP000281406"/>
    </source>
</evidence>
<name>A0A3N0Y7J2_ANAGA</name>
<gene>
    <name evidence="2" type="ORF">DPX16_1314</name>
</gene>
<evidence type="ECO:0000313" key="2">
    <source>
        <dbReference type="EMBL" id="ROL42129.1"/>
    </source>
</evidence>
<evidence type="ECO:0000256" key="1">
    <source>
        <dbReference type="SAM" id="MobiDB-lite"/>
    </source>
</evidence>
<dbReference type="EMBL" id="RJVU01050255">
    <property type="protein sequence ID" value="ROL42129.1"/>
    <property type="molecule type" value="Genomic_DNA"/>
</dbReference>
<comment type="caution">
    <text evidence="2">The sequence shown here is derived from an EMBL/GenBank/DDBJ whole genome shotgun (WGS) entry which is preliminary data.</text>
</comment>
<reference evidence="2 3" key="1">
    <citation type="submission" date="2018-10" db="EMBL/GenBank/DDBJ databases">
        <title>Genome assembly for a Yunnan-Guizhou Plateau 3E fish, Anabarilius grahami (Regan), and its evolutionary and genetic applications.</title>
        <authorList>
            <person name="Jiang W."/>
        </authorList>
    </citation>
    <scope>NUCLEOTIDE SEQUENCE [LARGE SCALE GENOMIC DNA]</scope>
    <source>
        <strain evidence="2">AG-KIZ</strain>
        <tissue evidence="2">Muscle</tissue>
    </source>
</reference>
<feature type="compositionally biased region" description="Polar residues" evidence="1">
    <location>
        <begin position="221"/>
        <end position="231"/>
    </location>
</feature>
<proteinExistence type="predicted"/>
<sequence>MRLQTYGESFQDNQVFESSRTTVTSPAALTAHERIVITAGTYGSFDLSRVTANHDGPNGPNRWRVNGGNVRVRLRPERRSLFILICSVSGLQTCLIGCKAPELRPVKILRVAAATGVIKQHRVHRELLSNRADRVGSLLVYGRIGTRLFSLAPFSTMFFHGVSNEVKGKTPIIHQNPRMKPSPHLRPTLMSSFTQFDKKFCAIPERRRPDTPYTHTWIRPTRTNPPTSWTTPEKRENSNETTSISQMFFPRKQ</sequence>
<accession>A0A3N0Y7J2</accession>
<organism evidence="2 3">
    <name type="scientific">Anabarilius grahami</name>
    <name type="common">Kanglang fish</name>
    <name type="synonym">Barilius grahami</name>
    <dbReference type="NCBI Taxonomy" id="495550"/>
    <lineage>
        <taxon>Eukaryota</taxon>
        <taxon>Metazoa</taxon>
        <taxon>Chordata</taxon>
        <taxon>Craniata</taxon>
        <taxon>Vertebrata</taxon>
        <taxon>Euteleostomi</taxon>
        <taxon>Actinopterygii</taxon>
        <taxon>Neopterygii</taxon>
        <taxon>Teleostei</taxon>
        <taxon>Ostariophysi</taxon>
        <taxon>Cypriniformes</taxon>
        <taxon>Xenocyprididae</taxon>
        <taxon>Xenocypridinae</taxon>
        <taxon>Xenocypridinae incertae sedis</taxon>
        <taxon>Anabarilius</taxon>
    </lineage>
</organism>
<keyword evidence="3" id="KW-1185">Reference proteome</keyword>
<dbReference type="Proteomes" id="UP000281406">
    <property type="component" value="Unassembled WGS sequence"/>
</dbReference>
<feature type="region of interest" description="Disordered" evidence="1">
    <location>
        <begin position="211"/>
        <end position="253"/>
    </location>
</feature>
<dbReference type="AlphaFoldDB" id="A0A3N0Y7J2"/>